<reference evidence="9" key="1">
    <citation type="journal article" date="2019" name="Int. J. Syst. Evol. Microbiol.">
        <title>The Global Catalogue of Microorganisms (GCM) 10K type strain sequencing project: providing services to taxonomists for standard genome sequencing and annotation.</title>
        <authorList>
            <consortium name="The Broad Institute Genomics Platform"/>
            <consortium name="The Broad Institute Genome Sequencing Center for Infectious Disease"/>
            <person name="Wu L."/>
            <person name="Ma J."/>
        </authorList>
    </citation>
    <scope>NUCLEOTIDE SEQUENCE [LARGE SCALE GENOMIC DNA]</scope>
    <source>
        <strain evidence="9">TISTR 2466</strain>
    </source>
</reference>
<dbReference type="SUPFAM" id="SSF103473">
    <property type="entry name" value="MFS general substrate transporter"/>
    <property type="match status" value="1"/>
</dbReference>
<dbReference type="Gene3D" id="1.20.1250.20">
    <property type="entry name" value="MFS general substrate transporter like domains"/>
    <property type="match status" value="1"/>
</dbReference>
<keyword evidence="9" id="KW-1185">Reference proteome</keyword>
<evidence type="ECO:0000256" key="3">
    <source>
        <dbReference type="ARBA" id="ARBA00022692"/>
    </source>
</evidence>
<feature type="transmembrane region" description="Helical" evidence="6">
    <location>
        <begin position="20"/>
        <end position="38"/>
    </location>
</feature>
<evidence type="ECO:0000313" key="8">
    <source>
        <dbReference type="EMBL" id="MFD2693551.1"/>
    </source>
</evidence>
<evidence type="ECO:0000313" key="9">
    <source>
        <dbReference type="Proteomes" id="UP001597399"/>
    </source>
</evidence>
<dbReference type="InterPro" id="IPR020846">
    <property type="entry name" value="MFS_dom"/>
</dbReference>
<evidence type="ECO:0000256" key="5">
    <source>
        <dbReference type="ARBA" id="ARBA00023136"/>
    </source>
</evidence>
<dbReference type="InterPro" id="IPR011701">
    <property type="entry name" value="MFS"/>
</dbReference>
<dbReference type="RefSeq" id="WP_373689408.1">
    <property type="nucleotide sequence ID" value="NZ_JAMXWM010000005.1"/>
</dbReference>
<comment type="subcellular location">
    <subcellularLocation>
        <location evidence="1">Cell membrane</location>
        <topology evidence="1">Multi-pass membrane protein</topology>
    </subcellularLocation>
</comment>
<keyword evidence="5 6" id="KW-0472">Membrane</keyword>
<organism evidence="8 9">
    <name type="scientific">Sporolactobacillus shoreicorticis</name>
    <dbReference type="NCBI Taxonomy" id="1923877"/>
    <lineage>
        <taxon>Bacteria</taxon>
        <taxon>Bacillati</taxon>
        <taxon>Bacillota</taxon>
        <taxon>Bacilli</taxon>
        <taxon>Bacillales</taxon>
        <taxon>Sporolactobacillaceae</taxon>
        <taxon>Sporolactobacillus</taxon>
    </lineage>
</organism>
<accession>A0ABW5S1B8</accession>
<keyword evidence="3 6" id="KW-0812">Transmembrane</keyword>
<evidence type="ECO:0000256" key="2">
    <source>
        <dbReference type="ARBA" id="ARBA00022448"/>
    </source>
</evidence>
<comment type="caution">
    <text evidence="8">The sequence shown here is derived from an EMBL/GenBank/DDBJ whole genome shotgun (WGS) entry which is preliminary data.</text>
</comment>
<keyword evidence="2" id="KW-0813">Transport</keyword>
<dbReference type="Proteomes" id="UP001597399">
    <property type="component" value="Unassembled WGS sequence"/>
</dbReference>
<keyword evidence="4 6" id="KW-1133">Transmembrane helix</keyword>
<dbReference type="PROSITE" id="PS50850">
    <property type="entry name" value="MFS"/>
    <property type="match status" value="1"/>
</dbReference>
<proteinExistence type="predicted"/>
<dbReference type="Pfam" id="PF07690">
    <property type="entry name" value="MFS_1"/>
    <property type="match status" value="1"/>
</dbReference>
<dbReference type="InterPro" id="IPR036259">
    <property type="entry name" value="MFS_trans_sf"/>
</dbReference>
<gene>
    <name evidence="8" type="ORF">ACFSUE_07915</name>
</gene>
<feature type="transmembrane region" description="Helical" evidence="6">
    <location>
        <begin position="59"/>
        <end position="83"/>
    </location>
</feature>
<sequence length="121" mass="13445">MLLSCLLSGVGTFAVGLNSNLWYLLFVIPVVFTLGEIVRSPVTESFVSHYAPTDARAQYMGASNLQFTIGRFLAPLAVFISAWVPPIGVFSMLLLFSIISMALYFYLFKVYAKKKGNMNFI</sequence>
<feature type="domain" description="Major facilitator superfamily (MFS) profile" evidence="7">
    <location>
        <begin position="1"/>
        <end position="121"/>
    </location>
</feature>
<evidence type="ECO:0000256" key="6">
    <source>
        <dbReference type="SAM" id="Phobius"/>
    </source>
</evidence>
<evidence type="ECO:0000259" key="7">
    <source>
        <dbReference type="PROSITE" id="PS50850"/>
    </source>
</evidence>
<protein>
    <submittedName>
        <fullName evidence="8">MFS transporter</fullName>
    </submittedName>
</protein>
<evidence type="ECO:0000256" key="1">
    <source>
        <dbReference type="ARBA" id="ARBA00004651"/>
    </source>
</evidence>
<name>A0ABW5S1B8_9BACL</name>
<feature type="transmembrane region" description="Helical" evidence="6">
    <location>
        <begin position="89"/>
        <end position="108"/>
    </location>
</feature>
<dbReference type="EMBL" id="JBHUMQ010000017">
    <property type="protein sequence ID" value="MFD2693551.1"/>
    <property type="molecule type" value="Genomic_DNA"/>
</dbReference>
<evidence type="ECO:0000256" key="4">
    <source>
        <dbReference type="ARBA" id="ARBA00022989"/>
    </source>
</evidence>